<dbReference type="AlphaFoldDB" id="A0AAP2Z144"/>
<feature type="domain" description="Tyr recombinase" evidence="6">
    <location>
        <begin position="123"/>
        <end position="369"/>
    </location>
</feature>
<evidence type="ECO:0000256" key="5">
    <source>
        <dbReference type="SAM" id="MobiDB-lite"/>
    </source>
</evidence>
<dbReference type="CDD" id="cd00397">
    <property type="entry name" value="DNA_BRE_C"/>
    <property type="match status" value="1"/>
</dbReference>
<dbReference type="InterPro" id="IPR044068">
    <property type="entry name" value="CB"/>
</dbReference>
<dbReference type="RefSeq" id="WP_338005136.1">
    <property type="nucleotide sequence ID" value="NZ_JAOPKA010000014.1"/>
</dbReference>
<dbReference type="Proteomes" id="UP001321018">
    <property type="component" value="Unassembled WGS sequence"/>
</dbReference>
<dbReference type="GO" id="GO:0003677">
    <property type="term" value="F:DNA binding"/>
    <property type="evidence" value="ECO:0007669"/>
    <property type="project" value="UniProtKB-UniRule"/>
</dbReference>
<dbReference type="GO" id="GO:0006310">
    <property type="term" value="P:DNA recombination"/>
    <property type="evidence" value="ECO:0007669"/>
    <property type="project" value="UniProtKB-KW"/>
</dbReference>
<evidence type="ECO:0000259" key="6">
    <source>
        <dbReference type="PROSITE" id="PS51898"/>
    </source>
</evidence>
<dbReference type="PROSITE" id="PS51898">
    <property type="entry name" value="TYR_RECOMBINASE"/>
    <property type="match status" value="1"/>
</dbReference>
<keyword evidence="1" id="KW-0229">DNA integration</keyword>
<dbReference type="Pfam" id="PF00589">
    <property type="entry name" value="Phage_integrase"/>
    <property type="match status" value="1"/>
</dbReference>
<dbReference type="InterPro" id="IPR010998">
    <property type="entry name" value="Integrase_recombinase_N"/>
</dbReference>
<organism evidence="8 9">
    <name type="scientific">Natronoglomus mannanivorans</name>
    <dbReference type="NCBI Taxonomy" id="2979990"/>
    <lineage>
        <taxon>Archaea</taxon>
        <taxon>Methanobacteriati</taxon>
        <taxon>Methanobacteriota</taxon>
        <taxon>Stenosarchaea group</taxon>
        <taxon>Halobacteria</taxon>
        <taxon>Halobacteriales</taxon>
        <taxon>Natrialbaceae</taxon>
        <taxon>Natronoglomus</taxon>
    </lineage>
</organism>
<keyword evidence="3" id="KW-0233">DNA recombination</keyword>
<protein>
    <submittedName>
        <fullName evidence="8">Tyrosine-type recombinase/integrase</fullName>
    </submittedName>
</protein>
<evidence type="ECO:0000256" key="4">
    <source>
        <dbReference type="PROSITE-ProRule" id="PRU01248"/>
    </source>
</evidence>
<dbReference type="SUPFAM" id="SSF56349">
    <property type="entry name" value="DNA breaking-rejoining enzymes"/>
    <property type="match status" value="1"/>
</dbReference>
<comment type="caution">
    <text evidence="8">The sequence shown here is derived from an EMBL/GenBank/DDBJ whole genome shotgun (WGS) entry which is preliminary data.</text>
</comment>
<evidence type="ECO:0000313" key="9">
    <source>
        <dbReference type="Proteomes" id="UP001321018"/>
    </source>
</evidence>
<reference evidence="8" key="1">
    <citation type="submission" date="2022-09" db="EMBL/GenBank/DDBJ databases">
        <title>Enrichment on poylsaccharides allowed isolation of novel metabolic and taxonomic groups of Haloarchaea.</title>
        <authorList>
            <person name="Sorokin D.Y."/>
            <person name="Elcheninov A.G."/>
            <person name="Khizhniak T.V."/>
            <person name="Kolganova T.V."/>
            <person name="Kublanov I.V."/>
        </authorList>
    </citation>
    <scope>NUCLEOTIDE SEQUENCE</scope>
    <source>
        <strain evidence="8">AArc-xg1-1</strain>
    </source>
</reference>
<feature type="compositionally biased region" description="Basic and acidic residues" evidence="5">
    <location>
        <begin position="117"/>
        <end position="127"/>
    </location>
</feature>
<dbReference type="InterPro" id="IPR002104">
    <property type="entry name" value="Integrase_catalytic"/>
</dbReference>
<gene>
    <name evidence="8" type="ORF">OB960_18185</name>
</gene>
<dbReference type="PROSITE" id="PS51900">
    <property type="entry name" value="CB"/>
    <property type="match status" value="1"/>
</dbReference>
<dbReference type="Gene3D" id="1.10.443.10">
    <property type="entry name" value="Intergrase catalytic core"/>
    <property type="match status" value="1"/>
</dbReference>
<evidence type="ECO:0000256" key="1">
    <source>
        <dbReference type="ARBA" id="ARBA00022908"/>
    </source>
</evidence>
<feature type="region of interest" description="Disordered" evidence="5">
    <location>
        <begin position="108"/>
        <end position="127"/>
    </location>
</feature>
<dbReference type="Gene3D" id="1.10.150.130">
    <property type="match status" value="1"/>
</dbReference>
<dbReference type="EMBL" id="JAOPKA010000014">
    <property type="protein sequence ID" value="MCU4743319.1"/>
    <property type="molecule type" value="Genomic_DNA"/>
</dbReference>
<sequence length="373" mass="41934">MDHTQNRPTPGGTAFETVRSDYLRTLSDTSAKNMRPVLERFEAHLTRNGTDDVESIDVYDCRRYASSLADDEEAGDIAASTAHTYFDYVAGFLGYCVREGLLDTNPARKNQATENLPEDRGERERQFWDPKDRQQLFQFVDRRVDSALEPPRVPSQILEKRMRDRAIAYVLGKTGVRGAEVFAVSGDETRNGLRWSDVNLEDGVLRVLGKSRNIEAAPLPSRPQEALSRWRNVLEPPTDEWPVFPSGHAPSKYRRIREGLEDSHSESAIEALLSNNDVDELLREYEVPPPSISTAGARRVMQRLCDDAGIGLGDDEEYLKPHGARRALGDELYRENPTTAQTALRHKSIETTKAAYSDIETGELNDAIDALED</sequence>
<dbReference type="PANTHER" id="PTHR30349:SF41">
    <property type="entry name" value="INTEGRASE_RECOMBINASE PROTEIN MJ0367-RELATED"/>
    <property type="match status" value="1"/>
</dbReference>
<evidence type="ECO:0000256" key="2">
    <source>
        <dbReference type="ARBA" id="ARBA00023125"/>
    </source>
</evidence>
<proteinExistence type="predicted"/>
<dbReference type="InterPro" id="IPR011010">
    <property type="entry name" value="DNA_brk_join_enz"/>
</dbReference>
<dbReference type="GO" id="GO:0015074">
    <property type="term" value="P:DNA integration"/>
    <property type="evidence" value="ECO:0007669"/>
    <property type="project" value="UniProtKB-KW"/>
</dbReference>
<keyword evidence="2 4" id="KW-0238">DNA-binding</keyword>
<dbReference type="InterPro" id="IPR013762">
    <property type="entry name" value="Integrase-like_cat_sf"/>
</dbReference>
<evidence type="ECO:0000256" key="3">
    <source>
        <dbReference type="ARBA" id="ARBA00023172"/>
    </source>
</evidence>
<name>A0AAP2Z144_9EURY</name>
<dbReference type="PANTHER" id="PTHR30349">
    <property type="entry name" value="PHAGE INTEGRASE-RELATED"/>
    <property type="match status" value="1"/>
</dbReference>
<feature type="domain" description="Core-binding (CB)" evidence="7">
    <location>
        <begin position="13"/>
        <end position="97"/>
    </location>
</feature>
<dbReference type="InterPro" id="IPR050090">
    <property type="entry name" value="Tyrosine_recombinase_XerCD"/>
</dbReference>
<evidence type="ECO:0000313" key="8">
    <source>
        <dbReference type="EMBL" id="MCU4743319.1"/>
    </source>
</evidence>
<evidence type="ECO:0000259" key="7">
    <source>
        <dbReference type="PROSITE" id="PS51900"/>
    </source>
</evidence>
<accession>A0AAP2Z144</accession>